<keyword evidence="3" id="KW-0560">Oxidoreductase</keyword>
<dbReference type="EC" id="1.-.-.-" evidence="3"/>
<evidence type="ECO:0000256" key="1">
    <source>
        <dbReference type="ARBA" id="ARBA00035644"/>
    </source>
</evidence>
<evidence type="ECO:0000313" key="4">
    <source>
        <dbReference type="Proteomes" id="UP000028602"/>
    </source>
</evidence>
<dbReference type="PROSITE" id="PS51384">
    <property type="entry name" value="FAD_FR"/>
    <property type="match status" value="1"/>
</dbReference>
<dbReference type="InterPro" id="IPR017938">
    <property type="entry name" value="Riboflavin_synthase-like_b-brl"/>
</dbReference>
<dbReference type="InterPro" id="IPR039261">
    <property type="entry name" value="FNR_nucleotide-bd"/>
</dbReference>
<feature type="domain" description="FAD-binding FR-type" evidence="2">
    <location>
        <begin position="24"/>
        <end position="146"/>
    </location>
</feature>
<dbReference type="InterPro" id="IPR017927">
    <property type="entry name" value="FAD-bd_FR_type"/>
</dbReference>
<proteinExistence type="inferred from homology"/>
<dbReference type="FunFam" id="2.40.30.10:FF:000055">
    <property type="entry name" value="Siderophore-interacting family protein"/>
    <property type="match status" value="1"/>
</dbReference>
<dbReference type="InterPro" id="IPR013113">
    <property type="entry name" value="SIP_FAD-bd"/>
</dbReference>
<comment type="similarity">
    <text evidence="1">Belongs to the SIP oxidoreductase family.</text>
</comment>
<protein>
    <submittedName>
        <fullName evidence="3">Iron-chelator utilization protein</fullName>
        <ecNumber evidence="3">1.-.-.-</ecNumber>
    </submittedName>
</protein>
<dbReference type="InterPro" id="IPR007037">
    <property type="entry name" value="SIP_rossman_dom"/>
</dbReference>
<dbReference type="InterPro" id="IPR039374">
    <property type="entry name" value="SIP_fam"/>
</dbReference>
<gene>
    <name evidence="3" type="ORF">GTPT_3286</name>
</gene>
<dbReference type="SUPFAM" id="SSF63380">
    <property type="entry name" value="Riboflavin synthase domain-like"/>
    <property type="match status" value="1"/>
</dbReference>
<dbReference type="Pfam" id="PF08021">
    <property type="entry name" value="FAD_binding_9"/>
    <property type="match status" value="1"/>
</dbReference>
<accession>A0A085J9L1</accession>
<dbReference type="eggNOG" id="COG2375">
    <property type="taxonomic scope" value="Bacteria"/>
</dbReference>
<evidence type="ECO:0000259" key="2">
    <source>
        <dbReference type="PROSITE" id="PS51384"/>
    </source>
</evidence>
<dbReference type="PANTHER" id="PTHR30157">
    <property type="entry name" value="FERRIC REDUCTASE, NADPH-DEPENDENT"/>
    <property type="match status" value="1"/>
</dbReference>
<keyword evidence="4" id="KW-1185">Reference proteome</keyword>
<dbReference type="PANTHER" id="PTHR30157:SF0">
    <property type="entry name" value="NADPH-DEPENDENT FERRIC-CHELATE REDUCTASE"/>
    <property type="match status" value="1"/>
</dbReference>
<dbReference type="Pfam" id="PF04954">
    <property type="entry name" value="SIP"/>
    <property type="match status" value="1"/>
</dbReference>
<comment type="caution">
    <text evidence="3">The sequence shown here is derived from an EMBL/GenBank/DDBJ whole genome shotgun (WGS) entry which is preliminary data.</text>
</comment>
<organism evidence="3 4">
    <name type="scientific">Tatumella ptyseos ATCC 33301</name>
    <dbReference type="NCBI Taxonomy" id="1005995"/>
    <lineage>
        <taxon>Bacteria</taxon>
        <taxon>Pseudomonadati</taxon>
        <taxon>Pseudomonadota</taxon>
        <taxon>Gammaproteobacteria</taxon>
        <taxon>Enterobacterales</taxon>
        <taxon>Erwiniaceae</taxon>
        <taxon>Tatumella</taxon>
    </lineage>
</organism>
<reference evidence="3 4" key="1">
    <citation type="submission" date="2014-05" db="EMBL/GenBank/DDBJ databases">
        <title>ATOL: Assembling a taxonomically balanced genome-scale reconstruction of the evolutionary history of the Enterobacteriaceae.</title>
        <authorList>
            <person name="Plunkett G.III."/>
            <person name="Neeno-Eckwall E.C."/>
            <person name="Glasner J.D."/>
            <person name="Perna N.T."/>
        </authorList>
    </citation>
    <scope>NUCLEOTIDE SEQUENCE [LARGE SCALE GENOMIC DNA]</scope>
    <source>
        <strain evidence="3 4">ATCC 33301</strain>
    </source>
</reference>
<name>A0A085J9L1_9GAMM</name>
<sequence>MRENFMSDTLSSGRALPERVKNELRFRQITVSNKQLIAGKFWRIEFTGEELAGYHSPGFDDHSKIFFPDPQTGRLRLPEITEEGIVWPGGERPAARDYTPLFFDGKSRLTLDFYRHEKGVASDWAENAKAGDMLAVGGPRGSLIVPADYRVQLFVFDETGLPALQRRLAETHAEKLILLAFTDESLVKNYLPSLPDNAELTCYGAGSMNTDGVRHSLQQLASLELPQDDYFIWLTGEGESVKMLSDYFTGQRDCHPALVRGVAYWHRKG</sequence>
<dbReference type="EMBL" id="JMPR01000053">
    <property type="protein sequence ID" value="KFD17157.1"/>
    <property type="molecule type" value="Genomic_DNA"/>
</dbReference>
<evidence type="ECO:0000313" key="3">
    <source>
        <dbReference type="EMBL" id="KFD17157.1"/>
    </source>
</evidence>
<dbReference type="CDD" id="cd06193">
    <property type="entry name" value="siderophore_interacting"/>
    <property type="match status" value="1"/>
</dbReference>
<dbReference type="GO" id="GO:0016491">
    <property type="term" value="F:oxidoreductase activity"/>
    <property type="evidence" value="ECO:0007669"/>
    <property type="project" value="UniProtKB-KW"/>
</dbReference>
<dbReference type="Gene3D" id="3.40.50.80">
    <property type="entry name" value="Nucleotide-binding domain of ferredoxin-NADP reductase (FNR) module"/>
    <property type="match status" value="1"/>
</dbReference>
<dbReference type="Proteomes" id="UP000028602">
    <property type="component" value="Unassembled WGS sequence"/>
</dbReference>
<dbReference type="AlphaFoldDB" id="A0A085J9L1"/>
<dbReference type="Gene3D" id="2.40.30.10">
    <property type="entry name" value="Translation factors"/>
    <property type="match status" value="1"/>
</dbReference>